<dbReference type="Pfam" id="PF03938">
    <property type="entry name" value="OmpH"/>
    <property type="match status" value="1"/>
</dbReference>
<comment type="caution">
    <text evidence="5">The sequence shown here is derived from an EMBL/GenBank/DDBJ whole genome shotgun (WGS) entry which is preliminary data.</text>
</comment>
<keyword evidence="6" id="KW-1185">Reference proteome</keyword>
<keyword evidence="2 4" id="KW-0732">Signal</keyword>
<feature type="signal peptide" evidence="4">
    <location>
        <begin position="1"/>
        <end position="25"/>
    </location>
</feature>
<proteinExistence type="inferred from homology"/>
<keyword evidence="3" id="KW-0175">Coiled coil</keyword>
<accession>A0ABW5U2V4</accession>
<feature type="chain" id="PRO_5046362300" evidence="4">
    <location>
        <begin position="26"/>
        <end position="206"/>
    </location>
</feature>
<organism evidence="5 6">
    <name type="scientific">Sulfitobacter aestuarii</name>
    <dbReference type="NCBI Taxonomy" id="2161676"/>
    <lineage>
        <taxon>Bacteria</taxon>
        <taxon>Pseudomonadati</taxon>
        <taxon>Pseudomonadota</taxon>
        <taxon>Alphaproteobacteria</taxon>
        <taxon>Rhodobacterales</taxon>
        <taxon>Roseobacteraceae</taxon>
        <taxon>Sulfitobacter</taxon>
    </lineage>
</organism>
<dbReference type="Proteomes" id="UP001597474">
    <property type="component" value="Unassembled WGS sequence"/>
</dbReference>
<protein>
    <submittedName>
        <fullName evidence="5">OmpH family outer membrane protein</fullName>
    </submittedName>
</protein>
<dbReference type="Gene3D" id="3.30.910.20">
    <property type="entry name" value="Skp domain"/>
    <property type="match status" value="1"/>
</dbReference>
<dbReference type="PANTHER" id="PTHR35089:SF1">
    <property type="entry name" value="CHAPERONE PROTEIN SKP"/>
    <property type="match status" value="1"/>
</dbReference>
<dbReference type="SUPFAM" id="SSF111384">
    <property type="entry name" value="OmpH-like"/>
    <property type="match status" value="1"/>
</dbReference>
<dbReference type="InterPro" id="IPR024930">
    <property type="entry name" value="Skp_dom_sf"/>
</dbReference>
<evidence type="ECO:0000256" key="3">
    <source>
        <dbReference type="SAM" id="Coils"/>
    </source>
</evidence>
<dbReference type="EMBL" id="JBHUMP010000004">
    <property type="protein sequence ID" value="MFD2739371.1"/>
    <property type="molecule type" value="Genomic_DNA"/>
</dbReference>
<evidence type="ECO:0000313" key="5">
    <source>
        <dbReference type="EMBL" id="MFD2739371.1"/>
    </source>
</evidence>
<comment type="similarity">
    <text evidence="1">Belongs to the Skp family.</text>
</comment>
<gene>
    <name evidence="5" type="ORF">ACFSUD_07325</name>
</gene>
<feature type="coiled-coil region" evidence="3">
    <location>
        <begin position="75"/>
        <end position="109"/>
    </location>
</feature>
<evidence type="ECO:0000256" key="4">
    <source>
        <dbReference type="SAM" id="SignalP"/>
    </source>
</evidence>
<name>A0ABW5U2V4_9RHOB</name>
<dbReference type="SMART" id="SM00935">
    <property type="entry name" value="OmpH"/>
    <property type="match status" value="1"/>
</dbReference>
<evidence type="ECO:0000256" key="2">
    <source>
        <dbReference type="ARBA" id="ARBA00022729"/>
    </source>
</evidence>
<dbReference type="PANTHER" id="PTHR35089">
    <property type="entry name" value="CHAPERONE PROTEIN SKP"/>
    <property type="match status" value="1"/>
</dbReference>
<evidence type="ECO:0000313" key="6">
    <source>
        <dbReference type="Proteomes" id="UP001597474"/>
    </source>
</evidence>
<sequence>MPRRAKRPMRLLFAVLMLSVPVQGAAPLQAQQQAEPGRGDVARAADLSRGSIVSPILTIDSDRVFQESAFGRRVAQEIEQKSAALSAENRQIEADLEAEEKILTEKRNAMTPEKFREAADAFDQKVQKIRQAQAAKSRELNQIFGDERGVFLNAAAPVLERLMADAGAAVVLDLRSVFVSANAIDITDEAIDRLDETLGRGTDVTP</sequence>
<evidence type="ECO:0000256" key="1">
    <source>
        <dbReference type="ARBA" id="ARBA00009091"/>
    </source>
</evidence>
<dbReference type="InterPro" id="IPR005632">
    <property type="entry name" value="Chaperone_Skp"/>
</dbReference>
<reference evidence="6" key="1">
    <citation type="journal article" date="2019" name="Int. J. Syst. Evol. Microbiol.">
        <title>The Global Catalogue of Microorganisms (GCM) 10K type strain sequencing project: providing services to taxonomists for standard genome sequencing and annotation.</title>
        <authorList>
            <consortium name="The Broad Institute Genomics Platform"/>
            <consortium name="The Broad Institute Genome Sequencing Center for Infectious Disease"/>
            <person name="Wu L."/>
            <person name="Ma J."/>
        </authorList>
    </citation>
    <scope>NUCLEOTIDE SEQUENCE [LARGE SCALE GENOMIC DNA]</scope>
    <source>
        <strain evidence="6">TISTR 2562</strain>
    </source>
</reference>
<dbReference type="RefSeq" id="WP_386372916.1">
    <property type="nucleotide sequence ID" value="NZ_JBHUMP010000004.1"/>
</dbReference>